<reference evidence="1 2" key="1">
    <citation type="submission" date="2013-09" db="EMBL/GenBank/DDBJ databases">
        <title>Comparative genomics of Sd1617 to representative strains in evaluating its pathogenesis.</title>
        <authorList>
            <person name="Aksomboon Vongsawan A."/>
            <person name="Kapatral V."/>
            <person name="Vaisvil B."/>
            <person name="Serichantalergs O."/>
            <person name="Hale T.L."/>
            <person name="Mason C.J."/>
        </authorList>
    </citation>
    <scope>NUCLEOTIDE SEQUENCE [LARGE SCALE GENOMIC DNA]</scope>
    <source>
        <strain evidence="1 2">1617</strain>
        <plasmid evidence="1 2">pSLG231</plasmid>
    </source>
</reference>
<dbReference type="EMBL" id="CP006737">
    <property type="protein sequence ID" value="AHA69234.1"/>
    <property type="molecule type" value="Genomic_DNA"/>
</dbReference>
<name>A0A0A7A556_SHIDY</name>
<sequence length="30" mass="3357">MIQNTPHRRGILLIHNMQQLSTAFHAADAA</sequence>
<dbReference type="Proteomes" id="UP000031647">
    <property type="component" value="Plasmid pSLG231"/>
</dbReference>
<evidence type="ECO:0000313" key="1">
    <source>
        <dbReference type="EMBL" id="AHA69234.1"/>
    </source>
</evidence>
<geneLocation type="plasmid" evidence="1 2">
    <name>pSLG231</name>
</geneLocation>
<keyword evidence="1" id="KW-0614">Plasmid</keyword>
<dbReference type="AlphaFoldDB" id="A0A0A7A556"/>
<proteinExistence type="predicted"/>
<accession>A0A0A7A556</accession>
<gene>
    <name evidence="1" type="ORF">Asd1617_06407</name>
</gene>
<dbReference type="PATRIC" id="fig|754093.4.peg.6312"/>
<organism evidence="1 2">
    <name type="scientific">Shigella dysenteriae 1617</name>
    <dbReference type="NCBI Taxonomy" id="754093"/>
    <lineage>
        <taxon>Bacteria</taxon>
        <taxon>Pseudomonadati</taxon>
        <taxon>Pseudomonadota</taxon>
        <taxon>Gammaproteobacteria</taxon>
        <taxon>Enterobacterales</taxon>
        <taxon>Enterobacteriaceae</taxon>
        <taxon>Shigella</taxon>
    </lineage>
</organism>
<dbReference type="HOGENOM" id="CLU_3405456_0_0_6"/>
<evidence type="ECO:0000313" key="2">
    <source>
        <dbReference type="Proteomes" id="UP000031647"/>
    </source>
</evidence>
<protein>
    <submittedName>
        <fullName evidence="1">Uncharacterized protein</fullName>
    </submittedName>
</protein>
<dbReference type="KEGG" id="sdz:Asd1617_06407"/>